<protein>
    <submittedName>
        <fullName evidence="1">Uncharacterized protein</fullName>
    </submittedName>
</protein>
<evidence type="ECO:0000313" key="2">
    <source>
        <dbReference type="Proteomes" id="UP000268372"/>
    </source>
</evidence>
<sequence length="152" mass="17195">MFILDKVGLDQKAIFDYYQDSLFESTSYINNSATNTIDRDKNPFTNATAINVYNADLKPSYYNNIPSIEIGNYDPVDVGVVANKIKSNEGSGGDYLSNEIYYRVAYLRKKLSQNKLTGHIHVGYLKDGNMSVDRAEMLNTIRESLKQALNNF</sequence>
<keyword evidence="2" id="KW-1185">Reference proteome</keyword>
<dbReference type="RefSeq" id="WP_124900700.1">
    <property type="nucleotide sequence ID" value="NZ_RQTJ01000084.1"/>
</dbReference>
<dbReference type="Gene3D" id="3.40.630.20">
    <property type="entry name" value="Peptidase C15, pyroglutamyl peptidase I-like"/>
    <property type="match status" value="1"/>
</dbReference>
<proteinExistence type="predicted"/>
<name>A0A3P1AJ14_9FLAO</name>
<evidence type="ECO:0000313" key="1">
    <source>
        <dbReference type="EMBL" id="RRA88955.1"/>
    </source>
</evidence>
<dbReference type="SUPFAM" id="SSF53182">
    <property type="entry name" value="Pyrrolidone carboxyl peptidase (pyroglutamate aminopeptidase)"/>
    <property type="match status" value="1"/>
</dbReference>
<dbReference type="OrthoDB" id="4555199at2"/>
<organism evidence="1 2">
    <name type="scientific">Paenimyroides viscosum</name>
    <dbReference type="NCBI Taxonomy" id="2488729"/>
    <lineage>
        <taxon>Bacteria</taxon>
        <taxon>Pseudomonadati</taxon>
        <taxon>Bacteroidota</taxon>
        <taxon>Flavobacteriia</taxon>
        <taxon>Flavobacteriales</taxon>
        <taxon>Flavobacteriaceae</taxon>
        <taxon>Paenimyroides</taxon>
    </lineage>
</organism>
<accession>A0A3P1AJ14</accession>
<dbReference type="InterPro" id="IPR036440">
    <property type="entry name" value="Peptidase_C15-like_sf"/>
</dbReference>
<reference evidence="1 2" key="1">
    <citation type="submission" date="2018-11" db="EMBL/GenBank/DDBJ databases">
        <title>Flavobacterium sp. nov., YIM 102796 draft genome.</title>
        <authorList>
            <person name="Li G."/>
            <person name="Jiang Y."/>
        </authorList>
    </citation>
    <scope>NUCLEOTIDE SEQUENCE [LARGE SCALE GENOMIC DNA]</scope>
    <source>
        <strain evidence="1 2">YIM 102796</strain>
    </source>
</reference>
<dbReference type="AlphaFoldDB" id="A0A3P1AJ14"/>
<dbReference type="Proteomes" id="UP000268372">
    <property type="component" value="Unassembled WGS sequence"/>
</dbReference>
<gene>
    <name evidence="1" type="ORF">EG242_14775</name>
</gene>
<comment type="caution">
    <text evidence="1">The sequence shown here is derived from an EMBL/GenBank/DDBJ whole genome shotgun (WGS) entry which is preliminary data.</text>
</comment>
<dbReference type="EMBL" id="RQTJ01000084">
    <property type="protein sequence ID" value="RRA88955.1"/>
    <property type="molecule type" value="Genomic_DNA"/>
</dbReference>